<dbReference type="PANTHER" id="PTHR18841">
    <property type="entry name" value="VITELLINE MEMBRANE OUTER LAYER PROTEIN I-RELATED"/>
    <property type="match status" value="1"/>
</dbReference>
<dbReference type="AlphaFoldDB" id="A0A9J8AL63"/>
<dbReference type="PANTHER" id="PTHR18841:SF0">
    <property type="entry name" value="VITELLINE MEMBRANE OUTER LAYER 1 HOMOLOG A-RELATED"/>
    <property type="match status" value="1"/>
</dbReference>
<evidence type="ECO:0000313" key="3">
    <source>
        <dbReference type="Ensembl" id="ENSCCRP00000144983.1"/>
    </source>
</evidence>
<evidence type="ECO:0008006" key="5">
    <source>
        <dbReference type="Google" id="ProtNLM"/>
    </source>
</evidence>
<evidence type="ECO:0000256" key="2">
    <source>
        <dbReference type="SAM" id="SignalP"/>
    </source>
</evidence>
<feature type="signal peptide" evidence="2">
    <location>
        <begin position="1"/>
        <end position="23"/>
    </location>
</feature>
<evidence type="ECO:0000256" key="1">
    <source>
        <dbReference type="SAM" id="MobiDB-lite"/>
    </source>
</evidence>
<keyword evidence="4" id="KW-1185">Reference proteome</keyword>
<dbReference type="InterPro" id="IPR005515">
    <property type="entry name" value="VOMI"/>
</dbReference>
<dbReference type="Ensembl" id="ENSCCRT00000149360.1">
    <property type="protein sequence ID" value="ENSCCRP00000144983.1"/>
    <property type="gene ID" value="ENSCCRG00000055333.1"/>
</dbReference>
<reference evidence="3" key="1">
    <citation type="submission" date="2025-08" db="UniProtKB">
        <authorList>
            <consortium name="Ensembl"/>
        </authorList>
    </citation>
    <scope>IDENTIFICATION</scope>
</reference>
<feature type="chain" id="PRO_5039944813" description="Vitelline membrane outer layer protein 1" evidence="2">
    <location>
        <begin position="24"/>
        <end position="210"/>
    </location>
</feature>
<dbReference type="InterPro" id="IPR036706">
    <property type="entry name" value="VOMI_sf"/>
</dbReference>
<dbReference type="Gene3D" id="2.100.10.20">
    <property type="entry name" value="Vitelline membrane outer layer protein I (VOMI)"/>
    <property type="match status" value="1"/>
</dbReference>
<evidence type="ECO:0000313" key="4">
    <source>
        <dbReference type="Proteomes" id="UP001108240"/>
    </source>
</evidence>
<sequence length="210" mass="23604">MHHFISIVFSLLIFTELHVSVQSTGRHLERSSERHFRSLLTVSNGMHWGSWGRSEFCPNGTYAKGFNVKVERHDYFDNTALNAIHLFCESKSDDASGIIRSDEGSFGQWIDYIQMCPTGFLTAFQLKVESSQGIDDDTAVNNIRRHCIRNPKFAFRQPSVRMAEGTSSIAFKDLPAVEGIRWWVRAQPGANGANGARHVREQESVASGRG</sequence>
<dbReference type="GeneTree" id="ENSGT00390000009313"/>
<dbReference type="GO" id="GO:0005615">
    <property type="term" value="C:extracellular space"/>
    <property type="evidence" value="ECO:0007669"/>
    <property type="project" value="TreeGrafter"/>
</dbReference>
<accession>A0A9J8AL63</accession>
<feature type="region of interest" description="Disordered" evidence="1">
    <location>
        <begin position="190"/>
        <end position="210"/>
    </location>
</feature>
<dbReference type="Proteomes" id="UP001108240">
    <property type="component" value="Unplaced"/>
</dbReference>
<organism evidence="3 4">
    <name type="scientific">Cyprinus carpio carpio</name>
    <dbReference type="NCBI Taxonomy" id="630221"/>
    <lineage>
        <taxon>Eukaryota</taxon>
        <taxon>Metazoa</taxon>
        <taxon>Chordata</taxon>
        <taxon>Craniata</taxon>
        <taxon>Vertebrata</taxon>
        <taxon>Euteleostomi</taxon>
        <taxon>Actinopterygii</taxon>
        <taxon>Neopterygii</taxon>
        <taxon>Teleostei</taxon>
        <taxon>Ostariophysi</taxon>
        <taxon>Cypriniformes</taxon>
        <taxon>Cyprinidae</taxon>
        <taxon>Cyprininae</taxon>
        <taxon>Cyprinus</taxon>
    </lineage>
</organism>
<protein>
    <recommendedName>
        <fullName evidence="5">Vitelline membrane outer layer protein 1</fullName>
    </recommendedName>
</protein>
<name>A0A9J8AL63_CYPCA</name>
<proteinExistence type="predicted"/>
<keyword evidence="2" id="KW-0732">Signal</keyword>
<reference evidence="3" key="2">
    <citation type="submission" date="2025-09" db="UniProtKB">
        <authorList>
            <consortium name="Ensembl"/>
        </authorList>
    </citation>
    <scope>IDENTIFICATION</scope>
</reference>
<dbReference type="SUPFAM" id="SSF51092">
    <property type="entry name" value="Vitelline membrane outer protein-I (VMO-I)"/>
    <property type="match status" value="1"/>
</dbReference>
<dbReference type="Pfam" id="PF03762">
    <property type="entry name" value="VOMI"/>
    <property type="match status" value="1"/>
</dbReference>